<feature type="domain" description="AAA+ ATPase" evidence="6">
    <location>
        <begin position="380"/>
        <end position="508"/>
    </location>
</feature>
<dbReference type="InterPro" id="IPR003593">
    <property type="entry name" value="AAA+_ATPase"/>
</dbReference>
<dbReference type="InterPro" id="IPR057495">
    <property type="entry name" value="AAA_lid_BCS1"/>
</dbReference>
<dbReference type="GO" id="GO:0016887">
    <property type="term" value="F:ATP hydrolysis activity"/>
    <property type="evidence" value="ECO:0007669"/>
    <property type="project" value="InterPro"/>
</dbReference>
<dbReference type="PROSITE" id="PS00674">
    <property type="entry name" value="AAA"/>
    <property type="match status" value="1"/>
</dbReference>
<dbReference type="Proteomes" id="UP000012073">
    <property type="component" value="Unassembled WGS sequence"/>
</dbReference>
<keyword evidence="3 4" id="KW-0067">ATP-binding</keyword>
<dbReference type="SMART" id="SM00382">
    <property type="entry name" value="AAA"/>
    <property type="match status" value="1"/>
</dbReference>
<organism evidence="7 8">
    <name type="scientific">Chondrus crispus</name>
    <name type="common">Carrageen Irish moss</name>
    <name type="synonym">Polymorpha crispa</name>
    <dbReference type="NCBI Taxonomy" id="2769"/>
    <lineage>
        <taxon>Eukaryota</taxon>
        <taxon>Rhodophyta</taxon>
        <taxon>Florideophyceae</taxon>
        <taxon>Rhodymeniophycidae</taxon>
        <taxon>Gigartinales</taxon>
        <taxon>Gigartinaceae</taxon>
        <taxon>Chondrus</taxon>
    </lineage>
</organism>
<dbReference type="Gramene" id="CDF38172">
    <property type="protein sequence ID" value="CDF38172"/>
    <property type="gene ID" value="CHC_T00006054001"/>
</dbReference>
<evidence type="ECO:0000256" key="5">
    <source>
        <dbReference type="SAM" id="MobiDB-lite"/>
    </source>
</evidence>
<evidence type="ECO:0000313" key="8">
    <source>
        <dbReference type="Proteomes" id="UP000012073"/>
    </source>
</evidence>
<dbReference type="Gene3D" id="3.40.50.300">
    <property type="entry name" value="P-loop containing nucleotide triphosphate hydrolases"/>
    <property type="match status" value="1"/>
</dbReference>
<feature type="region of interest" description="Disordered" evidence="5">
    <location>
        <begin position="229"/>
        <end position="255"/>
    </location>
</feature>
<dbReference type="GO" id="GO:0005524">
    <property type="term" value="F:ATP binding"/>
    <property type="evidence" value="ECO:0007669"/>
    <property type="project" value="UniProtKB-KW"/>
</dbReference>
<feature type="compositionally biased region" description="Basic and acidic residues" evidence="5">
    <location>
        <begin position="234"/>
        <end position="246"/>
    </location>
</feature>
<dbReference type="InterPro" id="IPR027417">
    <property type="entry name" value="P-loop_NTPase"/>
</dbReference>
<dbReference type="KEGG" id="ccp:CHC_T00006054001"/>
<dbReference type="Pfam" id="PF00004">
    <property type="entry name" value="AAA"/>
    <property type="match status" value="1"/>
</dbReference>
<evidence type="ECO:0000256" key="2">
    <source>
        <dbReference type="ARBA" id="ARBA00022741"/>
    </source>
</evidence>
<keyword evidence="8" id="KW-1185">Reference proteome</keyword>
<evidence type="ECO:0000256" key="1">
    <source>
        <dbReference type="ARBA" id="ARBA00007448"/>
    </source>
</evidence>
<name>R7QI29_CHOCR</name>
<dbReference type="InterPro" id="IPR050747">
    <property type="entry name" value="Mitochondrial_chaperone_BCS1"/>
</dbReference>
<dbReference type="EMBL" id="HG001899">
    <property type="protein sequence ID" value="CDF38172.1"/>
    <property type="molecule type" value="Genomic_DNA"/>
</dbReference>
<dbReference type="AlphaFoldDB" id="R7QI29"/>
<evidence type="ECO:0000313" key="7">
    <source>
        <dbReference type="EMBL" id="CDF38172.1"/>
    </source>
</evidence>
<dbReference type="GeneID" id="17325759"/>
<evidence type="ECO:0000256" key="3">
    <source>
        <dbReference type="ARBA" id="ARBA00022840"/>
    </source>
</evidence>
<accession>R7QI29</accession>
<dbReference type="PANTHER" id="PTHR23070">
    <property type="entry name" value="BCS1 AAA-TYPE ATPASE"/>
    <property type="match status" value="1"/>
</dbReference>
<dbReference type="STRING" id="2769.R7QI29"/>
<dbReference type="Pfam" id="PF25426">
    <property type="entry name" value="AAA_lid_BCS1"/>
    <property type="match status" value="1"/>
</dbReference>
<dbReference type="InterPro" id="IPR003960">
    <property type="entry name" value="ATPase_AAA_CS"/>
</dbReference>
<dbReference type="OrthoDB" id="4498at2759"/>
<dbReference type="PhylomeDB" id="R7QI29"/>
<comment type="similarity">
    <text evidence="1">Belongs to the AAA ATPase family. BCS1 subfamily.</text>
</comment>
<dbReference type="RefSeq" id="XP_005718041.1">
    <property type="nucleotide sequence ID" value="XM_005717984.1"/>
</dbReference>
<proteinExistence type="inferred from homology"/>
<evidence type="ECO:0000259" key="6">
    <source>
        <dbReference type="SMART" id="SM00382"/>
    </source>
</evidence>
<keyword evidence="2 4" id="KW-0547">Nucleotide-binding</keyword>
<evidence type="ECO:0000256" key="4">
    <source>
        <dbReference type="RuleBase" id="RU003651"/>
    </source>
</evidence>
<dbReference type="InterPro" id="IPR003959">
    <property type="entry name" value="ATPase_AAA_core"/>
</dbReference>
<sequence>MSVYRVEVYIRGTVEEAPYCKQLRAQRTKRAPASNYGQLTCVLFRLWWCEKIYKHANMVEKQPPGLVEEWPPSPQGTITHVPHHTLVRIAAEHQVPVESLTTLTVKCSVEPLYSAVLEYAALSDPQDPRTSFPLSVSHVRFPRSNDAFDGETLKSFQAAMMRMDQVKLKGGRGLLDKKLAQPKFRLGLGETVIVWPPPPHLTAEYLCKQNCDAKRRMGELDVLATTTEGSFESKVPEVPEEGRENGDVSGTDDNSTGLQIHIVHYSVGEPQEVNGTLSTLRELLIVGLDGSKQLRNFVTEISQWSVDKDIYDGMDHKFSLYRYQFFCPGRGRWFLEGLKRSRTPASVILPAKQMDYILEDVKQFLKMETRKWYVEHGMPHRRSFLFFGPPGTGKTSTIRVIASQFQLNCCFLSMTNPEFSNQDLAQALTAIPANALLVFEDVDALFNKDRTSAEAPKLSFSSFLNALDGLISADGVITVMTTNNIAKLDSALIRGGRVDRRVHFPSPDEEQIKELFMSFYPEARQEVAQEFVSAVFSRFEDKEARSIATLQQLFIDQRENSAEECARSVASFFERYYPKGDTSLTGANHIYG</sequence>
<dbReference type="SUPFAM" id="SSF52540">
    <property type="entry name" value="P-loop containing nucleoside triphosphate hydrolases"/>
    <property type="match status" value="1"/>
</dbReference>
<reference evidence="8" key="1">
    <citation type="journal article" date="2013" name="Proc. Natl. Acad. Sci. U.S.A.">
        <title>Genome structure and metabolic features in the red seaweed Chondrus crispus shed light on evolution of the Archaeplastida.</title>
        <authorList>
            <person name="Collen J."/>
            <person name="Porcel B."/>
            <person name="Carre W."/>
            <person name="Ball S.G."/>
            <person name="Chaparro C."/>
            <person name="Tonon T."/>
            <person name="Barbeyron T."/>
            <person name="Michel G."/>
            <person name="Noel B."/>
            <person name="Valentin K."/>
            <person name="Elias M."/>
            <person name="Artiguenave F."/>
            <person name="Arun A."/>
            <person name="Aury J.M."/>
            <person name="Barbosa-Neto J.F."/>
            <person name="Bothwell J.H."/>
            <person name="Bouget F.Y."/>
            <person name="Brillet L."/>
            <person name="Cabello-Hurtado F."/>
            <person name="Capella-Gutierrez S."/>
            <person name="Charrier B."/>
            <person name="Cladiere L."/>
            <person name="Cock J.M."/>
            <person name="Coelho S.M."/>
            <person name="Colleoni C."/>
            <person name="Czjzek M."/>
            <person name="Da Silva C."/>
            <person name="Delage L."/>
            <person name="Denoeud F."/>
            <person name="Deschamps P."/>
            <person name="Dittami S.M."/>
            <person name="Gabaldon T."/>
            <person name="Gachon C.M."/>
            <person name="Groisillier A."/>
            <person name="Herve C."/>
            <person name="Jabbari K."/>
            <person name="Katinka M."/>
            <person name="Kloareg B."/>
            <person name="Kowalczyk N."/>
            <person name="Labadie K."/>
            <person name="Leblanc C."/>
            <person name="Lopez P.J."/>
            <person name="McLachlan D.H."/>
            <person name="Meslet-Cladiere L."/>
            <person name="Moustafa A."/>
            <person name="Nehr Z."/>
            <person name="Nyvall Collen P."/>
            <person name="Panaud O."/>
            <person name="Partensky F."/>
            <person name="Poulain J."/>
            <person name="Rensing S.A."/>
            <person name="Rousvoal S."/>
            <person name="Samson G."/>
            <person name="Symeonidi A."/>
            <person name="Weissenbach J."/>
            <person name="Zambounis A."/>
            <person name="Wincker P."/>
            <person name="Boyen C."/>
        </authorList>
    </citation>
    <scope>NUCLEOTIDE SEQUENCE [LARGE SCALE GENOMIC DNA]</scope>
    <source>
        <strain evidence="8">cv. Stackhouse</strain>
    </source>
</reference>
<gene>
    <name evidence="7" type="ORF">CHC_T00006054001</name>
</gene>
<protein>
    <recommendedName>
        <fullName evidence="6">AAA+ ATPase domain-containing protein</fullName>
    </recommendedName>
</protein>